<dbReference type="SMART" id="SM00360">
    <property type="entry name" value="RRM"/>
    <property type="match status" value="5"/>
</dbReference>
<evidence type="ECO:0000313" key="14">
    <source>
        <dbReference type="Proteomes" id="UP000262825"/>
    </source>
</evidence>
<keyword evidence="8" id="KW-0687">Ribonucleoprotein</keyword>
<feature type="domain" description="RRM" evidence="12">
    <location>
        <begin position="338"/>
        <end position="416"/>
    </location>
</feature>
<dbReference type="Pfam" id="PF00076">
    <property type="entry name" value="RRM_1"/>
    <property type="match status" value="5"/>
</dbReference>
<keyword evidence="6 9" id="KW-0694">RNA-binding</keyword>
<dbReference type="FunFam" id="3.30.70.330:FF:000459">
    <property type="entry name" value="Multiple RNA-binding domain-containing protein 1"/>
    <property type="match status" value="1"/>
</dbReference>
<evidence type="ECO:0000256" key="5">
    <source>
        <dbReference type="ARBA" id="ARBA00022737"/>
    </source>
</evidence>
<accession>A0A376B5D7</accession>
<keyword evidence="7" id="KW-0539">Nucleus</keyword>
<sequence>MSRIIVKNLPKYVDENRLENHFLKRCESLHPSLKTPTKLITDVRLLKDKDGNSRKFAFIGYLNESDAFDAIKYFDGSFIDTAKIQVSQAKSFVDPRVPKPMKEKKREALKRLREKEEQLLEEKEMENNSNKKLKSNEIVNHKSSIDKEVEKNRLLREFMETMNPNKQSKSYNELLAKDKPEKSENSIITMDAEHNTNEEDAIPSNPLLATVMGLKNKNLKETDEESDDEYLDLHQKEQKDAEIVTNEKEEESAKEDEQMVSLDAFESTSDGLAKDEQVTDLDWLKNRRVRIRERGLDKATKDEDVKSEKEKDNHEEKEVQNVVVDQEEINITKIKETGRLFLRNILYTSTEDDFRKLFSPFGELEEVHIALDTRTGKSKGFAYILFKNPEDAIQAYIELDKQIFQGRLLHILPADGKKSHRLDEFDLKNMPLKKQRELKKKASASKQTFQWNSLYMNQDAVLNSVAAKLGMKKSELLDPESTSSAVKHALAEASVIGDVRKYFEKKGVDLTSFENTKRDDSVLLVKNFPYGTTKENLAELFLPFGKLKRLLLPPAGTIAIVQYRDITSAKAAFTKLSYKRFKDTILYLEKGPVGCFTRGPEGDELIDSNEEETNEIEVKEIKPSMVDIISDSQAKEMHVDGPTTSIFVKNLNFTTTSQDLVAKFNTFDGFVVAQVKTKPDPKDNSKTLSMGFGFVEFKTKDQADTVIKTMDGAVIDGHKIQLKLSHRQNASAGSSSNSKNKGKPSSKIIVKNLPFEATRKDVFELFGSFGQLKSVRVPKKFDKSARGFAFVEFLLPKEAENAMDQLQGVHLLGRRLVMQYAEQDAEDAEEKIERMTKKVKKQMNTRELANMRNSTRGKFDIGKEDDKDIDF</sequence>
<dbReference type="InterPro" id="IPR050441">
    <property type="entry name" value="RBM"/>
</dbReference>
<feature type="region of interest" description="Disordered" evidence="11">
    <location>
        <begin position="297"/>
        <end position="317"/>
    </location>
</feature>
<evidence type="ECO:0000259" key="12">
    <source>
        <dbReference type="PROSITE" id="PS50102"/>
    </source>
</evidence>
<feature type="region of interest" description="Disordered" evidence="11">
    <location>
        <begin position="726"/>
        <end position="745"/>
    </location>
</feature>
<dbReference type="PROSITE" id="PS50102">
    <property type="entry name" value="RRM"/>
    <property type="match status" value="5"/>
</dbReference>
<dbReference type="GO" id="GO:0003723">
    <property type="term" value="F:RNA binding"/>
    <property type="evidence" value="ECO:0007669"/>
    <property type="project" value="UniProtKB-UniRule"/>
</dbReference>
<evidence type="ECO:0000256" key="11">
    <source>
        <dbReference type="SAM" id="MobiDB-lite"/>
    </source>
</evidence>
<evidence type="ECO:0000256" key="10">
    <source>
        <dbReference type="SAM" id="Coils"/>
    </source>
</evidence>
<dbReference type="AlphaFoldDB" id="A0A376B5D7"/>
<feature type="domain" description="RRM" evidence="12">
    <location>
        <begin position="521"/>
        <end position="593"/>
    </location>
</feature>
<feature type="compositionally biased region" description="Low complexity" evidence="11">
    <location>
        <begin position="729"/>
        <end position="745"/>
    </location>
</feature>
<proteinExistence type="inferred from homology"/>
<dbReference type="CDD" id="cd12570">
    <property type="entry name" value="RRM5_MRD1"/>
    <property type="match status" value="1"/>
</dbReference>
<evidence type="ECO:0000256" key="1">
    <source>
        <dbReference type="ARBA" id="ARBA00004123"/>
    </source>
</evidence>
<feature type="compositionally biased region" description="Basic and acidic residues" evidence="11">
    <location>
        <begin position="857"/>
        <end position="871"/>
    </location>
</feature>
<dbReference type="CDD" id="cd12568">
    <property type="entry name" value="RRM3_MRD1"/>
    <property type="match status" value="1"/>
</dbReference>
<keyword evidence="5" id="KW-0677">Repeat</keyword>
<dbReference type="InterPro" id="IPR035979">
    <property type="entry name" value="RBD_domain_sf"/>
</dbReference>
<keyword evidence="10" id="KW-0175">Coiled coil</keyword>
<feature type="domain" description="RRM" evidence="12">
    <location>
        <begin position="2"/>
        <end position="91"/>
    </location>
</feature>
<name>A0A376B5D7_9ASCO</name>
<dbReference type="GO" id="GO:0006364">
    <property type="term" value="P:rRNA processing"/>
    <property type="evidence" value="ECO:0007669"/>
    <property type="project" value="UniProtKB-KW"/>
</dbReference>
<feature type="domain" description="RRM" evidence="12">
    <location>
        <begin position="746"/>
        <end position="823"/>
    </location>
</feature>
<dbReference type="InterPro" id="IPR000504">
    <property type="entry name" value="RRM_dom"/>
</dbReference>
<dbReference type="EMBL" id="UFAJ01000227">
    <property type="protein sequence ID" value="SSD59898.1"/>
    <property type="molecule type" value="Genomic_DNA"/>
</dbReference>
<organism evidence="13 14">
    <name type="scientific">Saccharomycodes ludwigii</name>
    <dbReference type="NCBI Taxonomy" id="36035"/>
    <lineage>
        <taxon>Eukaryota</taxon>
        <taxon>Fungi</taxon>
        <taxon>Dikarya</taxon>
        <taxon>Ascomycota</taxon>
        <taxon>Saccharomycotina</taxon>
        <taxon>Saccharomycetes</taxon>
        <taxon>Saccharomycodales</taxon>
        <taxon>Saccharomycodaceae</taxon>
        <taxon>Saccharomycodes</taxon>
    </lineage>
</organism>
<dbReference type="CDD" id="cd12565">
    <property type="entry name" value="RRM1_MRD1"/>
    <property type="match status" value="1"/>
</dbReference>
<gene>
    <name evidence="13" type="ORF">SCODWIG_01659</name>
</gene>
<dbReference type="FunFam" id="3.30.70.330:FF:000247">
    <property type="entry name" value="Multiple RNA-binding domain-containing protein 1"/>
    <property type="match status" value="1"/>
</dbReference>
<evidence type="ECO:0000256" key="8">
    <source>
        <dbReference type="ARBA" id="ARBA00023274"/>
    </source>
</evidence>
<keyword evidence="4" id="KW-0698">rRNA processing</keyword>
<protein>
    <recommendedName>
        <fullName evidence="3">Multiple RNA-binding domain-containing protein 1</fullName>
    </recommendedName>
</protein>
<dbReference type="Proteomes" id="UP000262825">
    <property type="component" value="Unassembled WGS sequence"/>
</dbReference>
<dbReference type="InterPro" id="IPR012677">
    <property type="entry name" value="Nucleotide-bd_a/b_plait_sf"/>
</dbReference>
<dbReference type="VEuPathDB" id="FungiDB:SCODWIG_01659"/>
<evidence type="ECO:0000256" key="9">
    <source>
        <dbReference type="PROSITE-ProRule" id="PRU00176"/>
    </source>
</evidence>
<dbReference type="PANTHER" id="PTHR48034">
    <property type="entry name" value="TRANSFORMER-2 SEX-DETERMINING PROTEIN-RELATED"/>
    <property type="match status" value="1"/>
</dbReference>
<keyword evidence="14" id="KW-1185">Reference proteome</keyword>
<dbReference type="InterPro" id="IPR034482">
    <property type="entry name" value="Mrd1_RRM3"/>
</dbReference>
<comment type="subcellular location">
    <subcellularLocation>
        <location evidence="1">Nucleus</location>
    </subcellularLocation>
</comment>
<evidence type="ECO:0000256" key="4">
    <source>
        <dbReference type="ARBA" id="ARBA00022552"/>
    </source>
</evidence>
<feature type="coiled-coil region" evidence="10">
    <location>
        <begin position="102"/>
        <end position="136"/>
    </location>
</feature>
<evidence type="ECO:0000256" key="7">
    <source>
        <dbReference type="ARBA" id="ARBA00023242"/>
    </source>
</evidence>
<reference evidence="14" key="1">
    <citation type="submission" date="2018-06" db="EMBL/GenBank/DDBJ databases">
        <authorList>
            <person name="Guldener U."/>
        </authorList>
    </citation>
    <scope>NUCLEOTIDE SEQUENCE [LARGE SCALE GENOMIC DNA]</scope>
    <source>
        <strain evidence="14">UTAD17</strain>
    </source>
</reference>
<evidence type="ECO:0000256" key="3">
    <source>
        <dbReference type="ARBA" id="ARBA00013428"/>
    </source>
</evidence>
<dbReference type="GO" id="GO:0005634">
    <property type="term" value="C:nucleus"/>
    <property type="evidence" value="ECO:0007669"/>
    <property type="project" value="UniProtKB-SubCell"/>
</dbReference>
<feature type="domain" description="RRM" evidence="12">
    <location>
        <begin position="644"/>
        <end position="727"/>
    </location>
</feature>
<feature type="compositionally biased region" description="Basic and acidic residues" evidence="11">
    <location>
        <begin position="236"/>
        <end position="247"/>
    </location>
</feature>
<comment type="similarity">
    <text evidence="2">Belongs to the RRM MRD1 family.</text>
</comment>
<dbReference type="GO" id="GO:1990904">
    <property type="term" value="C:ribonucleoprotein complex"/>
    <property type="evidence" value="ECO:0007669"/>
    <property type="project" value="UniProtKB-KW"/>
</dbReference>
<dbReference type="Gene3D" id="3.30.70.330">
    <property type="match status" value="5"/>
</dbReference>
<evidence type="ECO:0000313" key="13">
    <source>
        <dbReference type="EMBL" id="SSD59898.1"/>
    </source>
</evidence>
<evidence type="ECO:0000256" key="6">
    <source>
        <dbReference type="ARBA" id="ARBA00022884"/>
    </source>
</evidence>
<feature type="region of interest" description="Disordered" evidence="11">
    <location>
        <begin position="236"/>
        <end position="257"/>
    </location>
</feature>
<feature type="coiled-coil region" evidence="10">
    <location>
        <begin position="818"/>
        <end position="845"/>
    </location>
</feature>
<dbReference type="SUPFAM" id="SSF54928">
    <property type="entry name" value="RNA-binding domain, RBD"/>
    <property type="match status" value="3"/>
</dbReference>
<evidence type="ECO:0000256" key="2">
    <source>
        <dbReference type="ARBA" id="ARBA00008033"/>
    </source>
</evidence>
<feature type="region of interest" description="Disordered" evidence="11">
    <location>
        <begin position="849"/>
        <end position="871"/>
    </location>
</feature>